<feature type="transmembrane region" description="Helical" evidence="1">
    <location>
        <begin position="46"/>
        <end position="63"/>
    </location>
</feature>
<feature type="transmembrane region" description="Helical" evidence="1">
    <location>
        <begin position="136"/>
        <end position="156"/>
    </location>
</feature>
<sequence>MVGVRTMRHPRTSPVASAITIAPSDMLFFAAIALLPVDGTRLGLSLPYWTPISPWLFAAFALWNWRYLRDTARRFLPFFLFPLLPLVTSVYGWMTVGVHATATAKSLVSLWLAVACLASLDIAIRLKRLPLRTMLTTLFAAYMVAFIAGVVQWLALVPHLDWYTVRVYFSQAMYRVYTNVRPQFLFAEPSYIGMHLYGVLLPVYWMTRDRRIGWLIPVFAVGSIAMGSGTRIVLDSMVALLAWLAATVNFRSKAATMGFVGGVGAVTAAGVGAALFHPRLNALVTEGLLSGDFSMSARIFHMLAPMWAWKHDLKHFLFGWGAGNISDVVRTGYAGARRWYDAHGGAPNWEIDGLENPPAETFTMSAYASFITEYGLICFLALVAMLLIFITVQRAWTRHMVCMMLLATYLYVQFEAYAFYTIPLLVVMAAYDHQHKSPSPQ</sequence>
<feature type="transmembrane region" description="Helical" evidence="1">
    <location>
        <begin position="106"/>
        <end position="124"/>
    </location>
</feature>
<keyword evidence="1" id="KW-0472">Membrane</keyword>
<feature type="transmembrane region" description="Helical" evidence="1">
    <location>
        <begin position="12"/>
        <end position="34"/>
    </location>
</feature>
<feature type="transmembrane region" description="Helical" evidence="1">
    <location>
        <begin position="75"/>
        <end position="94"/>
    </location>
</feature>
<evidence type="ECO:0008006" key="4">
    <source>
        <dbReference type="Google" id="ProtNLM"/>
    </source>
</evidence>
<name>A0A921LUA1_9BIFI</name>
<feature type="transmembrane region" description="Helical" evidence="1">
    <location>
        <begin position="254"/>
        <end position="276"/>
    </location>
</feature>
<dbReference type="Proteomes" id="UP000786560">
    <property type="component" value="Unassembled WGS sequence"/>
</dbReference>
<dbReference type="RefSeq" id="WP_278711104.1">
    <property type="nucleotide sequence ID" value="NZ_DYUX01000014.1"/>
</dbReference>
<protein>
    <recommendedName>
        <fullName evidence="4">O-antigen ligase domain-containing protein</fullName>
    </recommendedName>
</protein>
<feature type="transmembrane region" description="Helical" evidence="1">
    <location>
        <begin position="374"/>
        <end position="392"/>
    </location>
</feature>
<feature type="transmembrane region" description="Helical" evidence="1">
    <location>
        <begin position="288"/>
        <end position="309"/>
    </location>
</feature>
<evidence type="ECO:0000256" key="1">
    <source>
        <dbReference type="SAM" id="Phobius"/>
    </source>
</evidence>
<proteinExistence type="predicted"/>
<accession>A0A921LUA1</accession>
<keyword evidence="1" id="KW-0812">Transmembrane</keyword>
<evidence type="ECO:0000313" key="2">
    <source>
        <dbReference type="EMBL" id="HJG41554.1"/>
    </source>
</evidence>
<evidence type="ECO:0000313" key="3">
    <source>
        <dbReference type="Proteomes" id="UP000786560"/>
    </source>
</evidence>
<dbReference type="EMBL" id="DYUX01000014">
    <property type="protein sequence ID" value="HJG41554.1"/>
    <property type="molecule type" value="Genomic_DNA"/>
</dbReference>
<reference evidence="2" key="2">
    <citation type="submission" date="2021-09" db="EMBL/GenBank/DDBJ databases">
        <authorList>
            <person name="Gilroy R."/>
        </authorList>
    </citation>
    <scope>NUCLEOTIDE SEQUENCE</scope>
    <source>
        <strain evidence="2">ChiBcolR7-4860</strain>
    </source>
</reference>
<feature type="transmembrane region" description="Helical" evidence="1">
    <location>
        <begin position="212"/>
        <end position="234"/>
    </location>
</feature>
<reference evidence="2" key="1">
    <citation type="journal article" date="2021" name="PeerJ">
        <title>Extensive microbial diversity within the chicken gut microbiome revealed by metagenomics and culture.</title>
        <authorList>
            <person name="Gilroy R."/>
            <person name="Ravi A."/>
            <person name="Getino M."/>
            <person name="Pursley I."/>
            <person name="Horton D.L."/>
            <person name="Alikhan N.F."/>
            <person name="Baker D."/>
            <person name="Gharbi K."/>
            <person name="Hall N."/>
            <person name="Watson M."/>
            <person name="Adriaenssens E.M."/>
            <person name="Foster-Nyarko E."/>
            <person name="Jarju S."/>
            <person name="Secka A."/>
            <person name="Antonio M."/>
            <person name="Oren A."/>
            <person name="Chaudhuri R.R."/>
            <person name="La Ragione R."/>
            <person name="Hildebrand F."/>
            <person name="Pallen M.J."/>
        </authorList>
    </citation>
    <scope>NUCLEOTIDE SEQUENCE</scope>
    <source>
        <strain evidence="2">ChiBcolR7-4860</strain>
    </source>
</reference>
<feature type="transmembrane region" description="Helical" evidence="1">
    <location>
        <begin position="184"/>
        <end position="205"/>
    </location>
</feature>
<dbReference type="AlphaFoldDB" id="A0A921LUA1"/>
<keyword evidence="1" id="KW-1133">Transmembrane helix</keyword>
<organism evidence="2 3">
    <name type="scientific">Bifidobacterium pullorum subsp. gallinarum</name>
    <dbReference type="NCBI Taxonomy" id="78344"/>
    <lineage>
        <taxon>Bacteria</taxon>
        <taxon>Bacillati</taxon>
        <taxon>Actinomycetota</taxon>
        <taxon>Actinomycetes</taxon>
        <taxon>Bifidobacteriales</taxon>
        <taxon>Bifidobacteriaceae</taxon>
        <taxon>Bifidobacterium</taxon>
    </lineage>
</organism>
<gene>
    <name evidence="2" type="ORF">K8U73_04095</name>
</gene>
<comment type="caution">
    <text evidence="2">The sequence shown here is derived from an EMBL/GenBank/DDBJ whole genome shotgun (WGS) entry which is preliminary data.</text>
</comment>
<feature type="transmembrane region" description="Helical" evidence="1">
    <location>
        <begin position="404"/>
        <end position="431"/>
    </location>
</feature>